<gene>
    <name evidence="1" type="ORF">VITISV_032524</name>
</gene>
<protein>
    <submittedName>
        <fullName evidence="1">Uncharacterized protein</fullName>
    </submittedName>
</protein>
<name>A5BE24_VITVI</name>
<dbReference type="AlphaFoldDB" id="A5BE24"/>
<evidence type="ECO:0000313" key="1">
    <source>
        <dbReference type="EMBL" id="CAN81054.1"/>
    </source>
</evidence>
<accession>A5BE24</accession>
<sequence>MASAAITTTAATTALPEIESRIAIQCRGTVIASERKSLNPSKNRITNAITGSISPTATPATDVHSSSPFFFDAFTF</sequence>
<dbReference type="EMBL" id="AM456159">
    <property type="protein sequence ID" value="CAN81054.1"/>
    <property type="molecule type" value="Genomic_DNA"/>
</dbReference>
<reference evidence="1" key="1">
    <citation type="journal article" date="2007" name="PLoS ONE">
        <title>The first genome sequence of an elite grapevine cultivar (Pinot noir Vitis vinifera L.): coping with a highly heterozygous genome.</title>
        <authorList>
            <person name="Velasco R."/>
            <person name="Zharkikh A."/>
            <person name="Troggio M."/>
            <person name="Cartwright D.A."/>
            <person name="Cestaro A."/>
            <person name="Pruss D."/>
            <person name="Pindo M."/>
            <person name="FitzGerald L.M."/>
            <person name="Vezzulli S."/>
            <person name="Reid J."/>
            <person name="Malacarne G."/>
            <person name="Iliev D."/>
            <person name="Coppola G."/>
            <person name="Wardell B."/>
            <person name="Micheletti D."/>
            <person name="Macalma T."/>
            <person name="Facci M."/>
            <person name="Mitchell J.T."/>
            <person name="Perazzolli M."/>
            <person name="Eldredge G."/>
            <person name="Gatto P."/>
            <person name="Oyzerski R."/>
            <person name="Moretto M."/>
            <person name="Gutin N."/>
            <person name="Stefanini M."/>
            <person name="Chen Y."/>
            <person name="Segala C."/>
            <person name="Davenport C."/>
            <person name="Dematte L."/>
            <person name="Mraz A."/>
            <person name="Battilana J."/>
            <person name="Stormo K."/>
            <person name="Costa F."/>
            <person name="Tao Q."/>
            <person name="Si-Ammour A."/>
            <person name="Harkins T."/>
            <person name="Lackey A."/>
            <person name="Perbost C."/>
            <person name="Taillon B."/>
            <person name="Stella A."/>
            <person name="Solovyev V."/>
            <person name="Fawcett J.A."/>
            <person name="Sterck L."/>
            <person name="Vandepoele K."/>
            <person name="Grando S.M."/>
            <person name="Toppo S."/>
            <person name="Moser C."/>
            <person name="Lanchbury J."/>
            <person name="Bogden R."/>
            <person name="Skolnick M."/>
            <person name="Sgaramella V."/>
            <person name="Bhatnagar S.K."/>
            <person name="Fontana P."/>
            <person name="Gutin A."/>
            <person name="Van de Peer Y."/>
            <person name="Salamini F."/>
            <person name="Viola R."/>
        </authorList>
    </citation>
    <scope>NUCLEOTIDE SEQUENCE</scope>
</reference>
<proteinExistence type="predicted"/>
<organism evidence="1">
    <name type="scientific">Vitis vinifera</name>
    <name type="common">Grape</name>
    <dbReference type="NCBI Taxonomy" id="29760"/>
    <lineage>
        <taxon>Eukaryota</taxon>
        <taxon>Viridiplantae</taxon>
        <taxon>Streptophyta</taxon>
        <taxon>Embryophyta</taxon>
        <taxon>Tracheophyta</taxon>
        <taxon>Spermatophyta</taxon>
        <taxon>Magnoliopsida</taxon>
        <taxon>eudicotyledons</taxon>
        <taxon>Gunneridae</taxon>
        <taxon>Pentapetalae</taxon>
        <taxon>rosids</taxon>
        <taxon>Vitales</taxon>
        <taxon>Vitaceae</taxon>
        <taxon>Viteae</taxon>
        <taxon>Vitis</taxon>
    </lineage>
</organism>